<evidence type="ECO:0000313" key="11">
    <source>
        <dbReference type="EMBL" id="CAD7626833.1"/>
    </source>
</evidence>
<dbReference type="GO" id="GO:0032259">
    <property type="term" value="P:methylation"/>
    <property type="evidence" value="ECO:0007669"/>
    <property type="project" value="UniProtKB-KW"/>
</dbReference>
<sequence length="619" mass="70561">MPNKDLKCGLYVDHSRDLSSAIQNATNSGFNFVATNLIHPRSNEFTPHSDLLLSSADWNSLVVGMITDCDLKGKALESSAKMEAEITYAVHLGLPALLFQCPSSVEGISQLSRLINSKITSLGGFQNLPQFWIQIPIHSPVESSEVWRNDSDDNNHMEDTWFRWQRIRSHMAVDRRVAIALELNGDLPDETSLSRWAGEPVKAVVISTSIFQTNRKEYPVLTKTHQIFIRNLITKMSNDIHFIIKGHNRHTDMRHYIQYLEHIRNTQLPHDQVANFAKGYEDFLQIPLQPLMDNLESCTYEVFEKDPIKYEQYGKAINEALNDLVTDEEIVIMVVGAGRGPLVEASINASQNVRKRVHIFAVEKNPNAVVTLQTLREQRWGGDNGTEFAKIDVIACDMRDWEAPKKADIVISELLGSFADNELSPECLDGVWSYVKETAISIPLSYTSYLAPIQSQRLYCEASQLKERDKPSYGVFETGYVVYMRNFYAIDAPKPLFTFTHDNLTLKPSQRDNSRFKSLEFVAKVDTVCHGFAGYFEATLYKDITLSTVPSSHTTGMFSWFPIYFPIHSPVLIRADETLKVDFWRLTNRRQIWYEWLISHPIPSTIHNPNGRTYSIGLL</sequence>
<dbReference type="PANTHER" id="PTHR10738:SF0">
    <property type="entry name" value="PROTEIN ARGININE N-METHYLTRANSFERASE 5"/>
    <property type="match status" value="1"/>
</dbReference>
<dbReference type="SUPFAM" id="SSF53335">
    <property type="entry name" value="S-adenosyl-L-methionine-dependent methyltransferases"/>
    <property type="match status" value="1"/>
</dbReference>
<accession>A0A7R9KRH2</accession>
<keyword evidence="2 4" id="KW-0808">Transferase</keyword>
<evidence type="ECO:0000256" key="6">
    <source>
        <dbReference type="PIRSR" id="PIRSR015894-2"/>
    </source>
</evidence>
<dbReference type="PANTHER" id="PTHR10738">
    <property type="entry name" value="PROTEIN ARGININE N-METHYLTRANSFERASE 5"/>
    <property type="match status" value="1"/>
</dbReference>
<feature type="active site" description="Proton donor/acceptor" evidence="5">
    <location>
        <position position="413"/>
    </location>
</feature>
<evidence type="ECO:0000256" key="3">
    <source>
        <dbReference type="ARBA" id="ARBA00022691"/>
    </source>
</evidence>
<keyword evidence="1 4" id="KW-0489">Methyltransferase</keyword>
<feature type="domain" description="PRMT5 arginine-N-methyltransferase" evidence="8">
    <location>
        <begin position="273"/>
        <end position="442"/>
    </location>
</feature>
<dbReference type="OrthoDB" id="1368803at2759"/>
<evidence type="ECO:0000256" key="5">
    <source>
        <dbReference type="PIRSR" id="PIRSR015894-1"/>
    </source>
</evidence>
<feature type="binding site" evidence="6">
    <location>
        <begin position="397"/>
        <end position="398"/>
    </location>
    <ligand>
        <name>S-adenosyl-L-methionine</name>
        <dbReference type="ChEBI" id="CHEBI:59789"/>
    </ligand>
</feature>
<reference evidence="11" key="1">
    <citation type="submission" date="2020-11" db="EMBL/GenBank/DDBJ databases">
        <authorList>
            <person name="Tran Van P."/>
        </authorList>
    </citation>
    <scope>NUCLEOTIDE SEQUENCE</scope>
</reference>
<dbReference type="PIRSF" id="PIRSF015894">
    <property type="entry name" value="Skb1_MeTrfase"/>
    <property type="match status" value="1"/>
</dbReference>
<feature type="domain" description="PRMT5 TIM barrel" evidence="9">
    <location>
        <begin position="38"/>
        <end position="264"/>
    </location>
</feature>
<evidence type="ECO:0000256" key="7">
    <source>
        <dbReference type="PIRSR" id="PIRSR015894-3"/>
    </source>
</evidence>
<dbReference type="InterPro" id="IPR029063">
    <property type="entry name" value="SAM-dependent_MTases_sf"/>
</dbReference>
<evidence type="ECO:0000256" key="1">
    <source>
        <dbReference type="ARBA" id="ARBA00022603"/>
    </source>
</evidence>
<dbReference type="GO" id="GO:0005829">
    <property type="term" value="C:cytosol"/>
    <property type="evidence" value="ECO:0007669"/>
    <property type="project" value="TreeGrafter"/>
</dbReference>
<dbReference type="EMBL" id="OC858767">
    <property type="protein sequence ID" value="CAD7626833.1"/>
    <property type="molecule type" value="Genomic_DNA"/>
</dbReference>
<feature type="site" description="Critical for specifying symmetric addition of methyl groups" evidence="7">
    <location>
        <position position="303"/>
    </location>
</feature>
<feature type="domain" description="PRMT5 oligomerisation" evidence="10">
    <location>
        <begin position="445"/>
        <end position="616"/>
    </location>
</feature>
<dbReference type="PROSITE" id="PS51678">
    <property type="entry name" value="SAM_MT_PRMT"/>
    <property type="match status" value="1"/>
</dbReference>
<dbReference type="InterPro" id="IPR025799">
    <property type="entry name" value="Arg_MeTrfase"/>
</dbReference>
<evidence type="ECO:0000256" key="2">
    <source>
        <dbReference type="ARBA" id="ARBA00022679"/>
    </source>
</evidence>
<proteinExistence type="inferred from homology"/>
<dbReference type="Pfam" id="PF17286">
    <property type="entry name" value="PRMT5_C"/>
    <property type="match status" value="1"/>
</dbReference>
<evidence type="ECO:0000259" key="9">
    <source>
        <dbReference type="Pfam" id="PF17285"/>
    </source>
</evidence>
<feature type="binding site" evidence="6">
    <location>
        <begin position="309"/>
        <end position="310"/>
    </location>
    <ligand>
        <name>S-adenosyl-L-methionine</name>
        <dbReference type="ChEBI" id="CHEBI:59789"/>
    </ligand>
</feature>
<organism evidence="11">
    <name type="scientific">Medioppia subpectinata</name>
    <dbReference type="NCBI Taxonomy" id="1979941"/>
    <lineage>
        <taxon>Eukaryota</taxon>
        <taxon>Metazoa</taxon>
        <taxon>Ecdysozoa</taxon>
        <taxon>Arthropoda</taxon>
        <taxon>Chelicerata</taxon>
        <taxon>Arachnida</taxon>
        <taxon>Acari</taxon>
        <taxon>Acariformes</taxon>
        <taxon>Sarcoptiformes</taxon>
        <taxon>Oribatida</taxon>
        <taxon>Brachypylina</taxon>
        <taxon>Oppioidea</taxon>
        <taxon>Oppiidae</taxon>
        <taxon>Medioppia</taxon>
    </lineage>
</organism>
<dbReference type="GO" id="GO:0016274">
    <property type="term" value="F:protein-arginine N-methyltransferase activity"/>
    <property type="evidence" value="ECO:0007669"/>
    <property type="project" value="InterPro"/>
</dbReference>
<dbReference type="FunFam" id="2.70.160.11:FF:000003">
    <property type="entry name" value="Protein arginine N-methyltransferase 5"/>
    <property type="match status" value="1"/>
</dbReference>
<dbReference type="Pfam" id="PF17285">
    <property type="entry name" value="PRMT5_TIM"/>
    <property type="match status" value="1"/>
</dbReference>
<dbReference type="Proteomes" id="UP000759131">
    <property type="component" value="Unassembled WGS sequence"/>
</dbReference>
<evidence type="ECO:0000259" key="8">
    <source>
        <dbReference type="Pfam" id="PF05185"/>
    </source>
</evidence>
<dbReference type="Gene3D" id="2.70.160.11">
    <property type="entry name" value="Hnrnp arginine n-methyltransferase1"/>
    <property type="match status" value="1"/>
</dbReference>
<comment type="similarity">
    <text evidence="4">Belongs to the class I-like SAM-binding methyltransferase superfamily.</text>
</comment>
<dbReference type="InterPro" id="IPR035075">
    <property type="entry name" value="PRMT5"/>
</dbReference>
<dbReference type="Gene3D" id="3.20.20.150">
    <property type="entry name" value="Divalent-metal-dependent TIM barrel enzymes"/>
    <property type="match status" value="1"/>
</dbReference>
<feature type="binding site" evidence="6">
    <location>
        <position position="300"/>
    </location>
    <ligand>
        <name>S-adenosyl-L-methionine</name>
        <dbReference type="ChEBI" id="CHEBI:59789"/>
    </ligand>
</feature>
<dbReference type="InterPro" id="IPR007857">
    <property type="entry name" value="Arg_MeTrfase_PRMT5"/>
</dbReference>
<dbReference type="GO" id="GO:0005634">
    <property type="term" value="C:nucleus"/>
    <property type="evidence" value="ECO:0007669"/>
    <property type="project" value="TreeGrafter"/>
</dbReference>
<dbReference type="EMBL" id="CAJPIZ010004192">
    <property type="protein sequence ID" value="CAG2107263.1"/>
    <property type="molecule type" value="Genomic_DNA"/>
</dbReference>
<evidence type="ECO:0000313" key="12">
    <source>
        <dbReference type="Proteomes" id="UP000759131"/>
    </source>
</evidence>
<feature type="active site" description="Proton donor/acceptor" evidence="5">
    <location>
        <position position="422"/>
    </location>
</feature>
<keyword evidence="3 4" id="KW-0949">S-adenosyl-L-methionine</keyword>
<dbReference type="Pfam" id="PF05185">
    <property type="entry name" value="PRMT5"/>
    <property type="match status" value="1"/>
</dbReference>
<evidence type="ECO:0000259" key="10">
    <source>
        <dbReference type="Pfam" id="PF17286"/>
    </source>
</evidence>
<dbReference type="GO" id="GO:0006355">
    <property type="term" value="P:regulation of DNA-templated transcription"/>
    <property type="evidence" value="ECO:0007669"/>
    <property type="project" value="TreeGrafter"/>
</dbReference>
<keyword evidence="12" id="KW-1185">Reference proteome</keyword>
<dbReference type="InterPro" id="IPR035247">
    <property type="entry name" value="PRMT5_TIM"/>
</dbReference>
<dbReference type="InterPro" id="IPR035248">
    <property type="entry name" value="PRMT5_C"/>
</dbReference>
<gene>
    <name evidence="11" type="ORF">OSB1V03_LOCUS7265</name>
</gene>
<dbReference type="AlphaFoldDB" id="A0A7R9KRH2"/>
<feature type="binding site" evidence="6">
    <location>
        <position position="363"/>
    </location>
    <ligand>
        <name>S-adenosyl-L-methionine</name>
        <dbReference type="ChEBI" id="CHEBI:59789"/>
    </ligand>
</feature>
<dbReference type="Gene3D" id="3.40.50.150">
    <property type="entry name" value="Vaccinia Virus protein VP39"/>
    <property type="match status" value="1"/>
</dbReference>
<protein>
    <recommendedName>
        <fullName evidence="4">Protein arginine N-methyltransferase</fullName>
    </recommendedName>
</protein>
<evidence type="ECO:0000256" key="4">
    <source>
        <dbReference type="PIRNR" id="PIRNR015894"/>
    </source>
</evidence>
<name>A0A7R9KRH2_9ACAR</name>